<dbReference type="GeneID" id="61296151"/>
<dbReference type="PANTHER" id="PTHR43537">
    <property type="entry name" value="TRANSCRIPTIONAL REGULATOR, GNTR FAMILY"/>
    <property type="match status" value="1"/>
</dbReference>
<evidence type="ECO:0000256" key="5">
    <source>
        <dbReference type="ARBA" id="ARBA00037357"/>
    </source>
</evidence>
<evidence type="ECO:0000259" key="7">
    <source>
        <dbReference type="PROSITE" id="PS50949"/>
    </source>
</evidence>
<keyword evidence="3" id="KW-0238">DNA-binding</keyword>
<organism evidence="9 11">
    <name type="scientific">Moritella viscosa</name>
    <dbReference type="NCBI Taxonomy" id="80854"/>
    <lineage>
        <taxon>Bacteria</taxon>
        <taxon>Pseudomonadati</taxon>
        <taxon>Pseudomonadota</taxon>
        <taxon>Gammaproteobacteria</taxon>
        <taxon>Alteromonadales</taxon>
        <taxon>Moritellaceae</taxon>
        <taxon>Moritella</taxon>
    </lineage>
</organism>
<comment type="function">
    <text evidence="5">Transcriptional repressor for the pyruvate dehydrogenase complex genes aceEF and lpd.</text>
</comment>
<protein>
    <recommendedName>
        <fullName evidence="6">Pyruvate dehydrogenase complex repressor</fullName>
    </recommendedName>
</protein>
<evidence type="ECO:0000313" key="8">
    <source>
        <dbReference type="EMBL" id="SGY92012.1"/>
    </source>
</evidence>
<sequence length="253" mass="28564">MVYQKIQPPKLSDAIAEQLEQMILEGSLESGQRLPSERDLALQLEVSRPTVRDAILRLESKGLLERRQGRGTWVKKVMDQTLMEPLFQLLTTHPEAQLDLLEFRHALEGISAYYAALRGTETDFQQLRVALDAISASELAHDPQLQAQAVSAFNIAVTAASHNIVLLHLLRGLNPLLEDNICQNFRLLEKRQGVVEQISQHRGDMLTAILNRQPEAAREACHAHLAYIEQALLDMGREDSRINRASRRIQQAK</sequence>
<reference evidence="9 11" key="2">
    <citation type="submission" date="2016-11" db="EMBL/GenBank/DDBJ databases">
        <authorList>
            <person name="Jaros S."/>
            <person name="Januszkiewicz K."/>
            <person name="Wedrychowicz H."/>
        </authorList>
    </citation>
    <scope>NUCLEOTIDE SEQUENCE [LARGE SCALE GENOMIC DNA]</scope>
    <source>
        <strain evidence="9">NVI 5450</strain>
    </source>
</reference>
<evidence type="ECO:0000313" key="10">
    <source>
        <dbReference type="Proteomes" id="UP000182660"/>
    </source>
</evidence>
<dbReference type="SMART" id="SM00345">
    <property type="entry name" value="HTH_GNTR"/>
    <property type="match status" value="1"/>
</dbReference>
<evidence type="ECO:0000256" key="4">
    <source>
        <dbReference type="ARBA" id="ARBA00023163"/>
    </source>
</evidence>
<dbReference type="KEGG" id="mvs:MVIS_4165"/>
<evidence type="ECO:0000256" key="6">
    <source>
        <dbReference type="ARBA" id="ARBA00039592"/>
    </source>
</evidence>
<evidence type="ECO:0000256" key="3">
    <source>
        <dbReference type="ARBA" id="ARBA00023125"/>
    </source>
</evidence>
<dbReference type="RefSeq" id="WP_045112099.1">
    <property type="nucleotide sequence ID" value="NZ_CAWQZC010000139.1"/>
</dbReference>
<dbReference type="STRING" id="80854.MVIS_4165"/>
<keyword evidence="1" id="KW-0678">Repressor</keyword>
<evidence type="ECO:0000313" key="9">
    <source>
        <dbReference type="EMBL" id="SGZ01977.1"/>
    </source>
</evidence>
<dbReference type="HOGENOM" id="CLU_017584_9_5_6"/>
<dbReference type="EMBL" id="FPLJ01000052">
    <property type="protein sequence ID" value="SGY92012.1"/>
    <property type="molecule type" value="Genomic_DNA"/>
</dbReference>
<dbReference type="AlphaFoldDB" id="A0A090KDW7"/>
<dbReference type="PROSITE" id="PS50949">
    <property type="entry name" value="HTH_GNTR"/>
    <property type="match status" value="1"/>
</dbReference>
<evidence type="ECO:0000256" key="2">
    <source>
        <dbReference type="ARBA" id="ARBA00023015"/>
    </source>
</evidence>
<accession>A0A090KDW7</accession>
<dbReference type="Proteomes" id="UP000182660">
    <property type="component" value="Unassembled WGS sequence"/>
</dbReference>
<evidence type="ECO:0000313" key="11">
    <source>
        <dbReference type="Proteomes" id="UP000183794"/>
    </source>
</evidence>
<dbReference type="SMART" id="SM00895">
    <property type="entry name" value="FCD"/>
    <property type="match status" value="1"/>
</dbReference>
<dbReference type="InterPro" id="IPR000524">
    <property type="entry name" value="Tscrpt_reg_HTH_GntR"/>
</dbReference>
<proteinExistence type="predicted"/>
<dbReference type="GO" id="GO:0003700">
    <property type="term" value="F:DNA-binding transcription factor activity"/>
    <property type="evidence" value="ECO:0007669"/>
    <property type="project" value="InterPro"/>
</dbReference>
<dbReference type="SUPFAM" id="SSF48008">
    <property type="entry name" value="GntR ligand-binding domain-like"/>
    <property type="match status" value="1"/>
</dbReference>
<dbReference type="Proteomes" id="UP000183794">
    <property type="component" value="Unassembled WGS sequence"/>
</dbReference>
<dbReference type="SUPFAM" id="SSF46785">
    <property type="entry name" value="Winged helix' DNA-binding domain"/>
    <property type="match status" value="1"/>
</dbReference>
<dbReference type="PANTHER" id="PTHR43537:SF34">
    <property type="entry name" value="PYRUVATE DEHYDROGENASE COMPLEX REPRESSOR"/>
    <property type="match status" value="1"/>
</dbReference>
<dbReference type="InterPro" id="IPR008920">
    <property type="entry name" value="TF_FadR/GntR_C"/>
</dbReference>
<dbReference type="OrthoDB" id="5450856at2"/>
<dbReference type="Pfam" id="PF07729">
    <property type="entry name" value="FCD"/>
    <property type="match status" value="1"/>
</dbReference>
<keyword evidence="10" id="KW-1185">Reference proteome</keyword>
<dbReference type="EMBL" id="FPLD01000066">
    <property type="protein sequence ID" value="SGZ01977.1"/>
    <property type="molecule type" value="Genomic_DNA"/>
</dbReference>
<dbReference type="Gene3D" id="1.20.120.530">
    <property type="entry name" value="GntR ligand-binding domain-like"/>
    <property type="match status" value="1"/>
</dbReference>
<dbReference type="GO" id="GO:0003677">
    <property type="term" value="F:DNA binding"/>
    <property type="evidence" value="ECO:0007669"/>
    <property type="project" value="UniProtKB-KW"/>
</dbReference>
<reference evidence="8 10" key="1">
    <citation type="submission" date="2016-11" db="EMBL/GenBank/DDBJ databases">
        <authorList>
            <person name="Klemetsen T."/>
        </authorList>
    </citation>
    <scope>NUCLEOTIDE SEQUENCE [LARGE SCALE GENOMIC DNA]</scope>
    <source>
        <strain evidence="8">MT 2528</strain>
    </source>
</reference>
<gene>
    <name evidence="8" type="ORF">MT2528_2294</name>
    <name evidence="9" type="ORF">NVI5450_2494</name>
</gene>
<dbReference type="InterPro" id="IPR036390">
    <property type="entry name" value="WH_DNA-bd_sf"/>
</dbReference>
<dbReference type="Gene3D" id="1.10.10.10">
    <property type="entry name" value="Winged helix-like DNA-binding domain superfamily/Winged helix DNA-binding domain"/>
    <property type="match status" value="1"/>
</dbReference>
<dbReference type="NCBIfam" id="NF007001">
    <property type="entry name" value="PRK09464.1"/>
    <property type="match status" value="1"/>
</dbReference>
<dbReference type="PRINTS" id="PR00035">
    <property type="entry name" value="HTHGNTR"/>
</dbReference>
<name>A0A090KDW7_9GAMM</name>
<dbReference type="CDD" id="cd07377">
    <property type="entry name" value="WHTH_GntR"/>
    <property type="match status" value="1"/>
</dbReference>
<keyword evidence="2" id="KW-0805">Transcription regulation</keyword>
<dbReference type="InterPro" id="IPR036388">
    <property type="entry name" value="WH-like_DNA-bd_sf"/>
</dbReference>
<dbReference type="Pfam" id="PF00392">
    <property type="entry name" value="GntR"/>
    <property type="match status" value="1"/>
</dbReference>
<evidence type="ECO:0000256" key="1">
    <source>
        <dbReference type="ARBA" id="ARBA00022491"/>
    </source>
</evidence>
<dbReference type="InterPro" id="IPR011711">
    <property type="entry name" value="GntR_C"/>
</dbReference>
<dbReference type="PATRIC" id="fig|80854.5.peg.4418"/>
<keyword evidence="9" id="KW-0670">Pyruvate</keyword>
<keyword evidence="4" id="KW-0804">Transcription</keyword>
<feature type="domain" description="HTH gntR-type" evidence="7">
    <location>
        <begin position="9"/>
        <end position="77"/>
    </location>
</feature>